<keyword evidence="4" id="KW-0697">Rotamase</keyword>
<keyword evidence="9" id="KW-1185">Reference proteome</keyword>
<dbReference type="Gene3D" id="1.10.4030.10">
    <property type="entry name" value="Porin chaperone SurA, peptide-binding domain"/>
    <property type="match status" value="1"/>
</dbReference>
<dbReference type="Pfam" id="PF13624">
    <property type="entry name" value="SurA_N_3"/>
    <property type="match status" value="1"/>
</dbReference>
<dbReference type="InterPro" id="IPR000297">
    <property type="entry name" value="PPIase_PpiC"/>
</dbReference>
<sequence length="344" mass="38427">MVMKYLRTNVRWIMITVVALFVVSCFAGYGMYSRGQGQGGGMRDYAVAEAGGKKIMRSSLEKGMQEMAEQFGNQQITSADLPLLRKAVLDNIVVSEQLLREVENQKITVGDDEVATALKRIQDQFPTKEAYMQYLQRSNLSEKDVKARLREQIAQQKLMEKVSAGASVDIVDARKLYDAMKDMMFRRPMGYTVNVVTFRSESVAKEARQKLLAGEKWDDVLKACSGDIGNSTPYSKPVFIPDRELASDLQVIRTLGIGKLTPLVRITSDDILLAVKRTKEAERVLPFAEVSGDIEQTLLAQKKRELQGAYFEELKKKAGVKVLDPKLFEVEKPASADAKPVSGE</sequence>
<dbReference type="InterPro" id="IPR027304">
    <property type="entry name" value="Trigger_fact/SurA_dom_sf"/>
</dbReference>
<keyword evidence="6" id="KW-1133">Transmembrane helix</keyword>
<dbReference type="PaxDb" id="584708-Apau_1527"/>
<dbReference type="InterPro" id="IPR046357">
    <property type="entry name" value="PPIase_dom_sf"/>
</dbReference>
<keyword evidence="6" id="KW-0472">Membrane</keyword>
<dbReference type="STRING" id="584708.Apau_1527"/>
<dbReference type="Proteomes" id="UP000005096">
    <property type="component" value="Chromosome"/>
</dbReference>
<evidence type="ECO:0000313" key="9">
    <source>
        <dbReference type="Proteomes" id="UP000005096"/>
    </source>
</evidence>
<evidence type="ECO:0000313" key="8">
    <source>
        <dbReference type="EMBL" id="EFQ23946.1"/>
    </source>
</evidence>
<feature type="domain" description="PpiC" evidence="7">
    <location>
        <begin position="172"/>
        <end position="290"/>
    </location>
</feature>
<dbReference type="EC" id="5.2.1.8" evidence="2"/>
<dbReference type="GO" id="GO:0003755">
    <property type="term" value="F:peptidyl-prolyl cis-trans isomerase activity"/>
    <property type="evidence" value="ECO:0007669"/>
    <property type="project" value="UniProtKB-KW"/>
</dbReference>
<dbReference type="AlphaFoldDB" id="E3D140"/>
<evidence type="ECO:0000256" key="1">
    <source>
        <dbReference type="ARBA" id="ARBA00000971"/>
    </source>
</evidence>
<feature type="transmembrane region" description="Helical" evidence="6">
    <location>
        <begin position="12"/>
        <end position="32"/>
    </location>
</feature>
<dbReference type="PANTHER" id="PTHR47245">
    <property type="entry name" value="PEPTIDYLPROLYL ISOMERASE"/>
    <property type="match status" value="1"/>
</dbReference>
<evidence type="ECO:0000256" key="6">
    <source>
        <dbReference type="SAM" id="Phobius"/>
    </source>
</evidence>
<name>E3D140_9BACT</name>
<evidence type="ECO:0000256" key="3">
    <source>
        <dbReference type="ARBA" id="ARBA00022729"/>
    </source>
</evidence>
<keyword evidence="3" id="KW-0732">Signal</keyword>
<dbReference type="EMBL" id="CM001022">
    <property type="protein sequence ID" value="EFQ23946.1"/>
    <property type="molecule type" value="Genomic_DNA"/>
</dbReference>
<keyword evidence="5" id="KW-0413">Isomerase</keyword>
<dbReference type="HOGENOM" id="CLU_816194_0_0_0"/>
<dbReference type="eggNOG" id="COG0760">
    <property type="taxonomic scope" value="Bacteria"/>
</dbReference>
<comment type="catalytic activity">
    <reaction evidence="1">
        <text>[protein]-peptidylproline (omega=180) = [protein]-peptidylproline (omega=0)</text>
        <dbReference type="Rhea" id="RHEA:16237"/>
        <dbReference type="Rhea" id="RHEA-COMP:10747"/>
        <dbReference type="Rhea" id="RHEA-COMP:10748"/>
        <dbReference type="ChEBI" id="CHEBI:83833"/>
        <dbReference type="ChEBI" id="CHEBI:83834"/>
        <dbReference type="EC" id="5.2.1.8"/>
    </reaction>
</comment>
<evidence type="ECO:0000256" key="4">
    <source>
        <dbReference type="ARBA" id="ARBA00023110"/>
    </source>
</evidence>
<keyword evidence="6" id="KW-0812">Transmembrane</keyword>
<protein>
    <recommendedName>
        <fullName evidence="2">peptidylprolyl isomerase</fullName>
        <ecNumber evidence="2">5.2.1.8</ecNumber>
    </recommendedName>
</protein>
<organism evidence="8 9">
    <name type="scientific">Aminomonas paucivorans DSM 12260</name>
    <dbReference type="NCBI Taxonomy" id="584708"/>
    <lineage>
        <taxon>Bacteria</taxon>
        <taxon>Thermotogati</taxon>
        <taxon>Synergistota</taxon>
        <taxon>Synergistia</taxon>
        <taxon>Synergistales</taxon>
        <taxon>Synergistaceae</taxon>
        <taxon>Aminomonas</taxon>
    </lineage>
</organism>
<evidence type="ECO:0000256" key="2">
    <source>
        <dbReference type="ARBA" id="ARBA00013194"/>
    </source>
</evidence>
<accession>E3D140</accession>
<evidence type="ECO:0000256" key="5">
    <source>
        <dbReference type="ARBA" id="ARBA00023235"/>
    </source>
</evidence>
<dbReference type="SUPFAM" id="SSF109998">
    <property type="entry name" value="Triger factor/SurA peptide-binding domain-like"/>
    <property type="match status" value="1"/>
</dbReference>
<dbReference type="Pfam" id="PF13145">
    <property type="entry name" value="Rotamase_2"/>
    <property type="match status" value="1"/>
</dbReference>
<dbReference type="OrthoDB" id="2950at2"/>
<proteinExistence type="predicted"/>
<dbReference type="Gene3D" id="3.10.50.40">
    <property type="match status" value="1"/>
</dbReference>
<reference evidence="8 9" key="1">
    <citation type="journal article" date="2010" name="Stand. Genomic Sci.">
        <title>Non-contiguous finished genome sequence of Aminomonas paucivorans type strain (GLU-3).</title>
        <authorList>
            <person name="Pitluck S."/>
            <person name="Yasawong M."/>
            <person name="Held B."/>
            <person name="Lapidus A."/>
            <person name="Nolan M."/>
            <person name="Copeland A."/>
            <person name="Lucas S."/>
            <person name="Del Rio T.G."/>
            <person name="Tice H."/>
            <person name="Cheng J.F."/>
            <person name="Chertkov O."/>
            <person name="Goodwin L."/>
            <person name="Tapia R."/>
            <person name="Han C."/>
            <person name="Liolios K."/>
            <person name="Ivanova N."/>
            <person name="Mavromatis K."/>
            <person name="Ovchinnikova G."/>
            <person name="Pati A."/>
            <person name="Chen A."/>
            <person name="Palaniappan K."/>
            <person name="Land M."/>
            <person name="Hauser L."/>
            <person name="Chang Y.J."/>
            <person name="Jeffries C.D."/>
            <person name="Pukall R."/>
            <person name="Spring S."/>
            <person name="Rohde M."/>
            <person name="Sikorski J."/>
            <person name="Goker M."/>
            <person name="Woyke T."/>
            <person name="Bristow J."/>
            <person name="Eisen J.A."/>
            <person name="Markowitz V."/>
            <person name="Hugenholtz P."/>
            <person name="Kyrpides N.C."/>
            <person name="Klenk H.P."/>
        </authorList>
    </citation>
    <scope>NUCLEOTIDE SEQUENCE [LARGE SCALE GENOMIC DNA]</scope>
    <source>
        <strain evidence="8 9">DSM 12260</strain>
    </source>
</reference>
<evidence type="ECO:0000259" key="7">
    <source>
        <dbReference type="Pfam" id="PF13145"/>
    </source>
</evidence>
<dbReference type="InterPro" id="IPR050245">
    <property type="entry name" value="PrsA_foldase"/>
</dbReference>
<dbReference type="PANTHER" id="PTHR47245:SF1">
    <property type="entry name" value="FOLDASE PROTEIN PRSA"/>
    <property type="match status" value="1"/>
</dbReference>
<gene>
    <name evidence="8" type="ORF">Apau_1527</name>
</gene>
<dbReference type="PROSITE" id="PS51257">
    <property type="entry name" value="PROKAR_LIPOPROTEIN"/>
    <property type="match status" value="1"/>
</dbReference>